<name>A0ACA9MZY3_9GLOM</name>
<dbReference type="Proteomes" id="UP000789366">
    <property type="component" value="Unassembled WGS sequence"/>
</dbReference>
<feature type="non-terminal residue" evidence="1">
    <location>
        <position position="1"/>
    </location>
</feature>
<sequence length="170" mass="19386">NSTSMTPAQKENYKQQYRELKACSQKFVYIFLSKQPSQNIFSIIVFSPNAITSITYYFTKQPSDIDITSLSLQYHSASVSKACIYPFDSSRIQHYNLGRMDCHCIYCGALKWQNLAQLLTMILKDFRATDSYRYNLSTVSEVAAIIVGNNSNNNTSHTKDIIFHSYSGNL</sequence>
<keyword evidence="2" id="KW-1185">Reference proteome</keyword>
<gene>
    <name evidence="1" type="ORF">SPELUC_LOCUS7993</name>
</gene>
<organism evidence="1 2">
    <name type="scientific">Cetraspora pellucida</name>
    <dbReference type="NCBI Taxonomy" id="1433469"/>
    <lineage>
        <taxon>Eukaryota</taxon>
        <taxon>Fungi</taxon>
        <taxon>Fungi incertae sedis</taxon>
        <taxon>Mucoromycota</taxon>
        <taxon>Glomeromycotina</taxon>
        <taxon>Glomeromycetes</taxon>
        <taxon>Diversisporales</taxon>
        <taxon>Gigasporaceae</taxon>
        <taxon>Cetraspora</taxon>
    </lineage>
</organism>
<evidence type="ECO:0000313" key="2">
    <source>
        <dbReference type="Proteomes" id="UP000789366"/>
    </source>
</evidence>
<dbReference type="EMBL" id="CAJVPW010011328">
    <property type="protein sequence ID" value="CAG8624555.1"/>
    <property type="molecule type" value="Genomic_DNA"/>
</dbReference>
<reference evidence="1" key="1">
    <citation type="submission" date="2021-06" db="EMBL/GenBank/DDBJ databases">
        <authorList>
            <person name="Kallberg Y."/>
            <person name="Tangrot J."/>
            <person name="Rosling A."/>
        </authorList>
    </citation>
    <scope>NUCLEOTIDE SEQUENCE</scope>
    <source>
        <strain evidence="1">28 12/20/2015</strain>
    </source>
</reference>
<protein>
    <submittedName>
        <fullName evidence="1">2562_t:CDS:1</fullName>
    </submittedName>
</protein>
<evidence type="ECO:0000313" key="1">
    <source>
        <dbReference type="EMBL" id="CAG8624555.1"/>
    </source>
</evidence>
<comment type="caution">
    <text evidence="1">The sequence shown here is derived from an EMBL/GenBank/DDBJ whole genome shotgun (WGS) entry which is preliminary data.</text>
</comment>
<proteinExistence type="predicted"/>
<accession>A0ACA9MZY3</accession>